<sequence>MHGRPRLTGVVAAGLGLVLVVALATAFAWWRGRPVDVAVPDGGADPVCAQAARALPATVRDRPRTPTTADSAAVAAWGRDGVIWRCGVADPGPTTDECVGVDGVDWVRRPLRDGSAFTAYGRSPAVEVLVPRVAGHPEPLVLPDFSAVVRGLPQTRECTQ</sequence>
<name>A0ABQ6JNE5_9ACTN</name>
<keyword evidence="3" id="KW-1185">Reference proteome</keyword>
<feature type="transmembrane region" description="Helical" evidence="1">
    <location>
        <begin position="7"/>
        <end position="30"/>
    </location>
</feature>
<keyword evidence="1" id="KW-1133">Transmembrane helix</keyword>
<proteinExistence type="predicted"/>
<evidence type="ECO:0008006" key="4">
    <source>
        <dbReference type="Google" id="ProtNLM"/>
    </source>
</evidence>
<evidence type="ECO:0000256" key="1">
    <source>
        <dbReference type="SAM" id="Phobius"/>
    </source>
</evidence>
<dbReference type="EMBL" id="BSUZ01000001">
    <property type="protein sequence ID" value="GMA88775.1"/>
    <property type="molecule type" value="Genomic_DNA"/>
</dbReference>
<accession>A0ABQ6JNE5</accession>
<reference evidence="3" key="1">
    <citation type="journal article" date="2019" name="Int. J. Syst. Evol. Microbiol.">
        <title>The Global Catalogue of Microorganisms (GCM) 10K type strain sequencing project: providing services to taxonomists for standard genome sequencing and annotation.</title>
        <authorList>
            <consortium name="The Broad Institute Genomics Platform"/>
            <consortium name="The Broad Institute Genome Sequencing Center for Infectious Disease"/>
            <person name="Wu L."/>
            <person name="Ma J."/>
        </authorList>
    </citation>
    <scope>NUCLEOTIDE SEQUENCE [LARGE SCALE GENOMIC DNA]</scope>
    <source>
        <strain evidence="3">NBRC 108730</strain>
    </source>
</reference>
<dbReference type="Proteomes" id="UP001157017">
    <property type="component" value="Unassembled WGS sequence"/>
</dbReference>
<keyword evidence="1" id="KW-0812">Transmembrane</keyword>
<dbReference type="Pfam" id="PF12028">
    <property type="entry name" value="DUF3515"/>
    <property type="match status" value="1"/>
</dbReference>
<organism evidence="2 3">
    <name type="scientific">Angustibacter aerolatus</name>
    <dbReference type="NCBI Taxonomy" id="1162965"/>
    <lineage>
        <taxon>Bacteria</taxon>
        <taxon>Bacillati</taxon>
        <taxon>Actinomycetota</taxon>
        <taxon>Actinomycetes</taxon>
        <taxon>Kineosporiales</taxon>
        <taxon>Kineosporiaceae</taxon>
    </lineage>
</organism>
<keyword evidence="1" id="KW-0472">Membrane</keyword>
<evidence type="ECO:0000313" key="3">
    <source>
        <dbReference type="Proteomes" id="UP001157017"/>
    </source>
</evidence>
<gene>
    <name evidence="2" type="ORF">GCM10025868_40250</name>
</gene>
<evidence type="ECO:0000313" key="2">
    <source>
        <dbReference type="EMBL" id="GMA88775.1"/>
    </source>
</evidence>
<protein>
    <recommendedName>
        <fullName evidence="4">DUF3515 domain-containing protein</fullName>
    </recommendedName>
</protein>
<dbReference type="InterPro" id="IPR021903">
    <property type="entry name" value="DUF3515"/>
</dbReference>
<comment type="caution">
    <text evidence="2">The sequence shown here is derived from an EMBL/GenBank/DDBJ whole genome shotgun (WGS) entry which is preliminary data.</text>
</comment>